<protein>
    <recommendedName>
        <fullName evidence="3">WD40-repeat-containing domain protein</fullName>
    </recommendedName>
</protein>
<dbReference type="Proteomes" id="UP000326565">
    <property type="component" value="Unassembled WGS sequence"/>
</dbReference>
<dbReference type="AlphaFoldDB" id="A0A5N5WND2"/>
<evidence type="ECO:0000313" key="2">
    <source>
        <dbReference type="Proteomes" id="UP000326565"/>
    </source>
</evidence>
<dbReference type="EMBL" id="ML732351">
    <property type="protein sequence ID" value="KAB8069207.1"/>
    <property type="molecule type" value="Genomic_DNA"/>
</dbReference>
<dbReference type="OrthoDB" id="4449395at2759"/>
<evidence type="ECO:0008006" key="3">
    <source>
        <dbReference type="Google" id="ProtNLM"/>
    </source>
</evidence>
<gene>
    <name evidence="1" type="ORF">BDV29DRAFT_198855</name>
</gene>
<accession>A0A5N5WND2</accession>
<sequence length="371" mass="41570">MRYQPNSLQISRDIITGVYGSNPIIKVLDINGNTKWSLSIEDIQNQTHVPEWLKNCSRDGSAVTEMKWVEDGPKIAALIGGAAVVVNYNPKEPQEDKNVVFGVCTNTDMLNSCHTLEALPDNRLAIATTGQGERDGIWVYNASAGLHPSKSPLPIGITTCHPAIHAMIWDDREKILWAAGTDKAANNKCCPSYGLLNGYRYTSHRTTLEREPVYSYRMLTTTRCTTEWGPQTTNGGYWDGPHDIAPVPHERKFLITTELDVHEFDFESERFKAGDAVAETYMQGFVPLGRRVGMNRTGHLEKLPRSDLKSVSIAEDGNVVYNQANWADDFWSRQINVLVLNHHRPIPAPGRIYKARWLGSVPGWKPADWSL</sequence>
<keyword evidence="2" id="KW-1185">Reference proteome</keyword>
<dbReference type="SUPFAM" id="SSF75011">
    <property type="entry name" value="3-carboxy-cis,cis-mucoante lactonizing enzyme"/>
    <property type="match status" value="1"/>
</dbReference>
<name>A0A5N5WND2_9EURO</name>
<evidence type="ECO:0000313" key="1">
    <source>
        <dbReference type="EMBL" id="KAB8069207.1"/>
    </source>
</evidence>
<organism evidence="1 2">
    <name type="scientific">Aspergillus leporis</name>
    <dbReference type="NCBI Taxonomy" id="41062"/>
    <lineage>
        <taxon>Eukaryota</taxon>
        <taxon>Fungi</taxon>
        <taxon>Dikarya</taxon>
        <taxon>Ascomycota</taxon>
        <taxon>Pezizomycotina</taxon>
        <taxon>Eurotiomycetes</taxon>
        <taxon>Eurotiomycetidae</taxon>
        <taxon>Eurotiales</taxon>
        <taxon>Aspergillaceae</taxon>
        <taxon>Aspergillus</taxon>
        <taxon>Aspergillus subgen. Circumdati</taxon>
    </lineage>
</organism>
<proteinExistence type="predicted"/>
<reference evidence="1 2" key="1">
    <citation type="submission" date="2019-04" db="EMBL/GenBank/DDBJ databases">
        <title>Friends and foes A comparative genomics study of 23 Aspergillus species from section Flavi.</title>
        <authorList>
            <consortium name="DOE Joint Genome Institute"/>
            <person name="Kjaerbolling I."/>
            <person name="Vesth T."/>
            <person name="Frisvad J.C."/>
            <person name="Nybo J.L."/>
            <person name="Theobald S."/>
            <person name="Kildgaard S."/>
            <person name="Isbrandt T."/>
            <person name="Kuo A."/>
            <person name="Sato A."/>
            <person name="Lyhne E.K."/>
            <person name="Kogle M.E."/>
            <person name="Wiebenga A."/>
            <person name="Kun R.S."/>
            <person name="Lubbers R.J."/>
            <person name="Makela M.R."/>
            <person name="Barry K."/>
            <person name="Chovatia M."/>
            <person name="Clum A."/>
            <person name="Daum C."/>
            <person name="Haridas S."/>
            <person name="He G."/>
            <person name="LaButti K."/>
            <person name="Lipzen A."/>
            <person name="Mondo S."/>
            <person name="Riley R."/>
            <person name="Salamov A."/>
            <person name="Simmons B.A."/>
            <person name="Magnuson J.K."/>
            <person name="Henrissat B."/>
            <person name="Mortensen U.H."/>
            <person name="Larsen T.O."/>
            <person name="Devries R.P."/>
            <person name="Grigoriev I.V."/>
            <person name="Machida M."/>
            <person name="Baker S.E."/>
            <person name="Andersen M.R."/>
        </authorList>
    </citation>
    <scope>NUCLEOTIDE SEQUENCE [LARGE SCALE GENOMIC DNA]</scope>
    <source>
        <strain evidence="1 2">CBS 151.66</strain>
    </source>
</reference>